<feature type="domain" description="EF-hand" evidence="1">
    <location>
        <begin position="13"/>
        <end position="48"/>
    </location>
</feature>
<dbReference type="Proteomes" id="UP000053825">
    <property type="component" value="Unassembled WGS sequence"/>
</dbReference>
<dbReference type="PANTHER" id="PTHR46763">
    <property type="entry name" value="DYNEIN REGULATORY COMPLEX PROTEIN 8"/>
    <property type="match status" value="1"/>
</dbReference>
<dbReference type="OrthoDB" id="10260307at2759"/>
<sequence length="118" mass="13723">MCNVINERKFKPAEPEDLLKAFQLLDPENRGYIMHDDLEKAMMEIGEPLSKAEINNMMSIACDSETKRINYEHYINLLLVKIPDELNVYSIVDAMDAAKLEAMPKKRRLESLLMEYQT</sequence>
<accession>A0A0L7R933</accession>
<dbReference type="EMBL" id="KQ414628">
    <property type="protein sequence ID" value="KOC67339.1"/>
    <property type="molecule type" value="Genomic_DNA"/>
</dbReference>
<organism evidence="2 3">
    <name type="scientific">Habropoda laboriosa</name>
    <dbReference type="NCBI Taxonomy" id="597456"/>
    <lineage>
        <taxon>Eukaryota</taxon>
        <taxon>Metazoa</taxon>
        <taxon>Ecdysozoa</taxon>
        <taxon>Arthropoda</taxon>
        <taxon>Hexapoda</taxon>
        <taxon>Insecta</taxon>
        <taxon>Pterygota</taxon>
        <taxon>Neoptera</taxon>
        <taxon>Endopterygota</taxon>
        <taxon>Hymenoptera</taxon>
        <taxon>Apocrita</taxon>
        <taxon>Aculeata</taxon>
        <taxon>Apoidea</taxon>
        <taxon>Anthophila</taxon>
        <taxon>Apidae</taxon>
        <taxon>Habropoda</taxon>
    </lineage>
</organism>
<dbReference type="Pfam" id="PF13499">
    <property type="entry name" value="EF-hand_7"/>
    <property type="match status" value="1"/>
</dbReference>
<protein>
    <submittedName>
        <fullName evidence="2">EF-hand calcium-binding domain-containing protein 2</fullName>
    </submittedName>
</protein>
<dbReference type="AlphaFoldDB" id="A0A0L7R933"/>
<proteinExistence type="predicted"/>
<dbReference type="STRING" id="597456.A0A0L7R933"/>
<dbReference type="Gene3D" id="1.10.238.10">
    <property type="entry name" value="EF-hand"/>
    <property type="match status" value="1"/>
</dbReference>
<dbReference type="InterPro" id="IPR011992">
    <property type="entry name" value="EF-hand-dom_pair"/>
</dbReference>
<evidence type="ECO:0000259" key="1">
    <source>
        <dbReference type="PROSITE" id="PS50222"/>
    </source>
</evidence>
<name>A0A0L7R933_9HYME</name>
<reference evidence="2 3" key="1">
    <citation type="submission" date="2015-07" db="EMBL/GenBank/DDBJ databases">
        <title>The genome of Habropoda laboriosa.</title>
        <authorList>
            <person name="Pan H."/>
            <person name="Kapheim K."/>
        </authorList>
    </citation>
    <scope>NUCLEOTIDE SEQUENCE [LARGE SCALE GENOMIC DNA]</scope>
    <source>
        <strain evidence="2">0110345459</strain>
    </source>
</reference>
<dbReference type="PROSITE" id="PS50222">
    <property type="entry name" value="EF_HAND_2"/>
    <property type="match status" value="1"/>
</dbReference>
<dbReference type="SUPFAM" id="SSF47473">
    <property type="entry name" value="EF-hand"/>
    <property type="match status" value="1"/>
</dbReference>
<evidence type="ECO:0000313" key="2">
    <source>
        <dbReference type="EMBL" id="KOC67339.1"/>
    </source>
</evidence>
<dbReference type="InterPro" id="IPR002048">
    <property type="entry name" value="EF_hand_dom"/>
</dbReference>
<keyword evidence="3" id="KW-1185">Reference proteome</keyword>
<dbReference type="GO" id="GO:0005509">
    <property type="term" value="F:calcium ion binding"/>
    <property type="evidence" value="ECO:0007669"/>
    <property type="project" value="InterPro"/>
</dbReference>
<dbReference type="PANTHER" id="PTHR46763:SF1">
    <property type="entry name" value="DYNEIN REGULATORY COMPLEX PROTEIN 8"/>
    <property type="match status" value="1"/>
</dbReference>
<evidence type="ECO:0000313" key="3">
    <source>
        <dbReference type="Proteomes" id="UP000053825"/>
    </source>
</evidence>
<gene>
    <name evidence="2" type="ORF">WH47_09256</name>
</gene>